<evidence type="ECO:0000313" key="1">
    <source>
        <dbReference type="EMBL" id="GMI42300.1"/>
    </source>
</evidence>
<dbReference type="Proteomes" id="UP001165065">
    <property type="component" value="Unassembled WGS sequence"/>
</dbReference>
<keyword evidence="2" id="KW-1185">Reference proteome</keyword>
<gene>
    <name evidence="1" type="ORF">TrCOL_g972</name>
</gene>
<proteinExistence type="predicted"/>
<feature type="non-terminal residue" evidence="1">
    <location>
        <position position="1"/>
    </location>
</feature>
<sequence>KTNSAVASMDENFPLSRFNRENFPGEGPVMFGGLDIHKDNNVVELLRPKKGPGGDRYRSSWDDNFPGRMTSYVFDDATKLKDLELTARIQDLMHTFVWERQLFLGMRTAFQGLLYQSRKESNYDNWILFQVSAKGIGAMRCTVHFR</sequence>
<dbReference type="AlphaFoldDB" id="A0A9W7GEW5"/>
<reference evidence="2" key="1">
    <citation type="journal article" date="2023" name="Commun. Biol.">
        <title>Genome analysis of Parmales, the sister group of diatoms, reveals the evolutionary specialization of diatoms from phago-mixotrophs to photoautotrophs.</title>
        <authorList>
            <person name="Ban H."/>
            <person name="Sato S."/>
            <person name="Yoshikawa S."/>
            <person name="Yamada K."/>
            <person name="Nakamura Y."/>
            <person name="Ichinomiya M."/>
            <person name="Sato N."/>
            <person name="Blanc-Mathieu R."/>
            <person name="Endo H."/>
            <person name="Kuwata A."/>
            <person name="Ogata H."/>
        </authorList>
    </citation>
    <scope>NUCLEOTIDE SEQUENCE [LARGE SCALE GENOMIC DNA]</scope>
</reference>
<comment type="caution">
    <text evidence="1">The sequence shown here is derived from an EMBL/GenBank/DDBJ whole genome shotgun (WGS) entry which is preliminary data.</text>
</comment>
<dbReference type="EMBL" id="BRYA01001381">
    <property type="protein sequence ID" value="GMI42300.1"/>
    <property type="molecule type" value="Genomic_DNA"/>
</dbReference>
<protein>
    <submittedName>
        <fullName evidence="1">Uncharacterized protein</fullName>
    </submittedName>
</protein>
<accession>A0A9W7GEW5</accession>
<name>A0A9W7GEW5_9STRA</name>
<organism evidence="1 2">
    <name type="scientific">Triparma columacea</name>
    <dbReference type="NCBI Taxonomy" id="722753"/>
    <lineage>
        <taxon>Eukaryota</taxon>
        <taxon>Sar</taxon>
        <taxon>Stramenopiles</taxon>
        <taxon>Ochrophyta</taxon>
        <taxon>Bolidophyceae</taxon>
        <taxon>Parmales</taxon>
        <taxon>Triparmaceae</taxon>
        <taxon>Triparma</taxon>
    </lineage>
</organism>
<feature type="non-terminal residue" evidence="1">
    <location>
        <position position="146"/>
    </location>
</feature>
<evidence type="ECO:0000313" key="2">
    <source>
        <dbReference type="Proteomes" id="UP001165065"/>
    </source>
</evidence>